<feature type="domain" description="DUF6916" evidence="1">
    <location>
        <begin position="9"/>
        <end position="107"/>
    </location>
</feature>
<accession>A0A4P9VR91</accession>
<dbReference type="EMBL" id="NDXW01000001">
    <property type="protein sequence ID" value="RDH45546.1"/>
    <property type="molecule type" value="Genomic_DNA"/>
</dbReference>
<evidence type="ECO:0000259" key="1">
    <source>
        <dbReference type="Pfam" id="PF21880"/>
    </source>
</evidence>
<protein>
    <recommendedName>
        <fullName evidence="1">DUF6916 domain-containing protein</fullName>
    </recommendedName>
</protein>
<dbReference type="Proteomes" id="UP000257039">
    <property type="component" value="Unassembled WGS sequence"/>
</dbReference>
<dbReference type="InterPro" id="IPR054209">
    <property type="entry name" value="DUF6916"/>
</dbReference>
<dbReference type="Pfam" id="PF21880">
    <property type="entry name" value="DUF6916"/>
    <property type="match status" value="1"/>
</dbReference>
<sequence>MQVDTLAQLKHDDFGKHIQEKFIVKDVGVDVFIELIEVKQLYRAIKKGGRDQFSLLFKARDEILLPQKTYHLEHEKMGRLDIFLVPIGHECPEDQGGQAFYLYEAIFT</sequence>
<evidence type="ECO:0000313" key="2">
    <source>
        <dbReference type="EMBL" id="RDH45546.1"/>
    </source>
</evidence>
<name>A0A4P9VR91_9GAMM</name>
<organism evidence="2 3">
    <name type="scientific">Zooshikella ganghwensis</name>
    <dbReference type="NCBI Taxonomy" id="202772"/>
    <lineage>
        <taxon>Bacteria</taxon>
        <taxon>Pseudomonadati</taxon>
        <taxon>Pseudomonadota</taxon>
        <taxon>Gammaproteobacteria</taxon>
        <taxon>Oceanospirillales</taxon>
        <taxon>Zooshikellaceae</taxon>
        <taxon>Zooshikella</taxon>
    </lineage>
</organism>
<evidence type="ECO:0000313" key="3">
    <source>
        <dbReference type="Proteomes" id="UP000257039"/>
    </source>
</evidence>
<proteinExistence type="predicted"/>
<dbReference type="AlphaFoldDB" id="A0A4P9VR91"/>
<keyword evidence="3" id="KW-1185">Reference proteome</keyword>
<comment type="caution">
    <text evidence="2">The sequence shown here is derived from an EMBL/GenBank/DDBJ whole genome shotgun (WGS) entry which is preliminary data.</text>
</comment>
<gene>
    <name evidence="2" type="ORF">B9G39_19985</name>
</gene>
<reference evidence="2 3" key="1">
    <citation type="submission" date="2017-04" db="EMBL/GenBank/DDBJ databases">
        <title>Draft genome sequence of Zooshikella ganghwensis VG4 isolated from Red Sea sediments.</title>
        <authorList>
            <person name="Rehman Z."/>
            <person name="Alam I."/>
            <person name="Kamau A."/>
            <person name="Bajic V."/>
            <person name="Leiknes T."/>
        </authorList>
    </citation>
    <scope>NUCLEOTIDE SEQUENCE [LARGE SCALE GENOMIC DNA]</scope>
    <source>
        <strain evidence="2 3">VG4</strain>
    </source>
</reference>